<gene>
    <name evidence="4" type="ORF">CRT60_06085</name>
</gene>
<feature type="domain" description="Serine aminopeptidase S33" evidence="2">
    <location>
        <begin position="42"/>
        <end position="153"/>
    </location>
</feature>
<dbReference type="InterPro" id="IPR029058">
    <property type="entry name" value="AB_hydrolase_fold"/>
</dbReference>
<dbReference type="Pfam" id="PF12146">
    <property type="entry name" value="Hydrolase_4"/>
    <property type="match status" value="1"/>
</dbReference>
<keyword evidence="4" id="KW-0378">Hydrolase</keyword>
<dbReference type="AlphaFoldDB" id="A0A2B8BLU3"/>
<organism evidence="4 5">
    <name type="scientific">Azospirillum palustre</name>
    <dbReference type="NCBI Taxonomy" id="2044885"/>
    <lineage>
        <taxon>Bacteria</taxon>
        <taxon>Pseudomonadati</taxon>
        <taxon>Pseudomonadota</taxon>
        <taxon>Alphaproteobacteria</taxon>
        <taxon>Rhodospirillales</taxon>
        <taxon>Azospirillaceae</taxon>
        <taxon>Azospirillum</taxon>
    </lineage>
</organism>
<evidence type="ECO:0000259" key="3">
    <source>
        <dbReference type="Pfam" id="PF12697"/>
    </source>
</evidence>
<dbReference type="Proteomes" id="UP000225379">
    <property type="component" value="Unassembled WGS sequence"/>
</dbReference>
<accession>A0A2B8BLU3</accession>
<evidence type="ECO:0000313" key="5">
    <source>
        <dbReference type="Proteomes" id="UP000225379"/>
    </source>
</evidence>
<keyword evidence="5" id="KW-1185">Reference proteome</keyword>
<evidence type="ECO:0000313" key="4">
    <source>
        <dbReference type="EMBL" id="PGH58699.1"/>
    </source>
</evidence>
<dbReference type="OrthoDB" id="249225at2"/>
<evidence type="ECO:0000259" key="2">
    <source>
        <dbReference type="Pfam" id="PF12146"/>
    </source>
</evidence>
<dbReference type="InterPro" id="IPR050261">
    <property type="entry name" value="FrsA_esterase"/>
</dbReference>
<dbReference type="PANTHER" id="PTHR22946">
    <property type="entry name" value="DIENELACTONE HYDROLASE DOMAIN-CONTAINING PROTEIN-RELATED"/>
    <property type="match status" value="1"/>
</dbReference>
<name>A0A2B8BLU3_9PROT</name>
<dbReference type="GO" id="GO:0016787">
    <property type="term" value="F:hydrolase activity"/>
    <property type="evidence" value="ECO:0007669"/>
    <property type="project" value="UniProtKB-KW"/>
</dbReference>
<dbReference type="Gene3D" id="3.40.50.1820">
    <property type="entry name" value="alpha/beta hydrolase"/>
    <property type="match status" value="2"/>
</dbReference>
<dbReference type="SUPFAM" id="SSF53474">
    <property type="entry name" value="alpha/beta-Hydrolases"/>
    <property type="match status" value="2"/>
</dbReference>
<dbReference type="InterPro" id="IPR000073">
    <property type="entry name" value="AB_hydrolase_1"/>
</dbReference>
<dbReference type="InterPro" id="IPR022742">
    <property type="entry name" value="Hydrolase_4"/>
</dbReference>
<comment type="similarity">
    <text evidence="1">Belongs to the AB hydrolase superfamily. FUS2 hydrolase family.</text>
</comment>
<evidence type="ECO:0000256" key="1">
    <source>
        <dbReference type="ARBA" id="ARBA00038115"/>
    </source>
</evidence>
<proteinExistence type="inferred from homology"/>
<comment type="caution">
    <text evidence="4">The sequence shown here is derived from an EMBL/GenBank/DDBJ whole genome shotgun (WGS) entry which is preliminary data.</text>
</comment>
<sequence length="603" mass="64374">MKPTPVVFEGCFGWLHPAEGLRGVVLCGPYGYEELCAHRAWKSFAESLASAGLPTLRFDYPGSGDSAGDDGEPDRVRAWLDGVKAAVRRLREDTGVTDVTLVGFRMGALLATAAALEMAADGQGIDRLVLLSPITSGRKAVREMQTLSSIVLRPVCNPEPPERSSWLNVIGMPLTPETALTLGGLNPCDAPALPAPRILIADRPEGKTPVKLAARWRTLGAMAEPMGVSGMMELTQQPQRAQAAAAFEPVLRWIVAAAPVAPGATPPPDRPAGLMMPTAVERPIFFGSAPELFGIYCTPVLADPAGNRPAILFLNSGATHHVGSGRATVVQARRLAARGYASLRIDAAGIGDSPDRPGFPDNLLYNKEVMGDVRAALNWLEEQGHERIVVIGLCAGGTPALHAGLGDDRVVGQIVLNPGRFEMGGGIAVSELMRTVAFRSTKEYLIEALKPARLRASFRKPARLTGLARRLAGRFVRKVLLRTGLTRHALRMFRRLSAEGRRVLVVYSSGDMTLAEFYLHLGEGGRALDGLSGIEVAYLDRSDHSLTVWEARDRLDRMIDRHLANLDSAAQADPAASDLTGWGLDLSSGGLPSGGLPSGERVG</sequence>
<dbReference type="RefSeq" id="WP_098735526.1">
    <property type="nucleotide sequence ID" value="NZ_PDKW01000038.1"/>
</dbReference>
<feature type="domain" description="AB hydrolase-1" evidence="3">
    <location>
        <begin position="328"/>
        <end position="546"/>
    </location>
</feature>
<protein>
    <submittedName>
        <fullName evidence="4">Alpha/beta hydrolase</fullName>
    </submittedName>
</protein>
<reference evidence="5" key="1">
    <citation type="submission" date="2017-10" db="EMBL/GenBank/DDBJ databases">
        <authorList>
            <person name="Kravchenko I.K."/>
            <person name="Grouzdev D.S."/>
        </authorList>
    </citation>
    <scope>NUCLEOTIDE SEQUENCE [LARGE SCALE GENOMIC DNA]</scope>
    <source>
        <strain evidence="5">B2</strain>
    </source>
</reference>
<dbReference type="EMBL" id="PDKW01000038">
    <property type="protein sequence ID" value="PGH58699.1"/>
    <property type="molecule type" value="Genomic_DNA"/>
</dbReference>
<dbReference type="Pfam" id="PF12697">
    <property type="entry name" value="Abhydrolase_6"/>
    <property type="match status" value="1"/>
</dbReference>